<dbReference type="SUPFAM" id="SSF55136">
    <property type="entry name" value="Probable bacterial effector-binding domain"/>
    <property type="match status" value="1"/>
</dbReference>
<reference evidence="3" key="1">
    <citation type="journal article" date="2019" name="Int. J. Syst. Evol. Microbiol.">
        <title>The Global Catalogue of Microorganisms (GCM) 10K type strain sequencing project: providing services to taxonomists for standard genome sequencing and annotation.</title>
        <authorList>
            <consortium name="The Broad Institute Genomics Platform"/>
            <consortium name="The Broad Institute Genome Sequencing Center for Infectious Disease"/>
            <person name="Wu L."/>
            <person name="Ma J."/>
        </authorList>
    </citation>
    <scope>NUCLEOTIDE SEQUENCE [LARGE SCALE GENOMIC DNA]</scope>
    <source>
        <strain evidence="3">R28</strain>
    </source>
</reference>
<dbReference type="InterPro" id="IPR010499">
    <property type="entry name" value="AraC_E-bd"/>
</dbReference>
<dbReference type="InterPro" id="IPR029442">
    <property type="entry name" value="GyrI-like"/>
</dbReference>
<protein>
    <submittedName>
        <fullName evidence="2">GyrI-like domain-containing protein</fullName>
    </submittedName>
</protein>
<evidence type="ECO:0000313" key="2">
    <source>
        <dbReference type="EMBL" id="MFD2043548.1"/>
    </source>
</evidence>
<proteinExistence type="predicted"/>
<dbReference type="Pfam" id="PF06445">
    <property type="entry name" value="GyrI-like"/>
    <property type="match status" value="1"/>
</dbReference>
<dbReference type="Proteomes" id="UP001597383">
    <property type="component" value="Unassembled WGS sequence"/>
</dbReference>
<dbReference type="Gene3D" id="3.20.80.10">
    <property type="entry name" value="Regulatory factor, effector binding domain"/>
    <property type="match status" value="1"/>
</dbReference>
<organism evidence="2 3">
    <name type="scientific">Ornithinibacillus salinisoli</name>
    <dbReference type="NCBI Taxonomy" id="1848459"/>
    <lineage>
        <taxon>Bacteria</taxon>
        <taxon>Bacillati</taxon>
        <taxon>Bacillota</taxon>
        <taxon>Bacilli</taxon>
        <taxon>Bacillales</taxon>
        <taxon>Bacillaceae</taxon>
        <taxon>Ornithinibacillus</taxon>
    </lineage>
</organism>
<sequence length="163" mass="18475">MSNNTISDIVTNKLQELIIVGFRVQCPGDQYAEKIPKAAKEVTERLHEINHLVQPIKQIGAFKAAESTDDEDGYWVGFEVTKLEDVPTDMTSLTIPEQTYAILPYTGQASGIFGAYAQIHQWNVKNGQERLTNYWSLEIYNDWENPQEVDVLLCDPVKVSDKI</sequence>
<feature type="domain" description="AraC effector-binding" evidence="1">
    <location>
        <begin position="7"/>
        <end position="158"/>
    </location>
</feature>
<dbReference type="InterPro" id="IPR011256">
    <property type="entry name" value="Reg_factor_effector_dom_sf"/>
</dbReference>
<comment type="caution">
    <text evidence="2">The sequence shown here is derived from an EMBL/GenBank/DDBJ whole genome shotgun (WGS) entry which is preliminary data.</text>
</comment>
<evidence type="ECO:0000259" key="1">
    <source>
        <dbReference type="SMART" id="SM00871"/>
    </source>
</evidence>
<dbReference type="SMART" id="SM00871">
    <property type="entry name" value="AraC_E_bind"/>
    <property type="match status" value="1"/>
</dbReference>
<evidence type="ECO:0000313" key="3">
    <source>
        <dbReference type="Proteomes" id="UP001597383"/>
    </source>
</evidence>
<dbReference type="RefSeq" id="WP_377555274.1">
    <property type="nucleotide sequence ID" value="NZ_JBHUHQ010000009.1"/>
</dbReference>
<accession>A0ABW4VVE9</accession>
<gene>
    <name evidence="2" type="ORF">ACFSJF_04570</name>
</gene>
<keyword evidence="3" id="KW-1185">Reference proteome</keyword>
<name>A0ABW4VVE9_9BACI</name>
<dbReference type="EMBL" id="JBHUHQ010000009">
    <property type="protein sequence ID" value="MFD2043548.1"/>
    <property type="molecule type" value="Genomic_DNA"/>
</dbReference>